<dbReference type="Pfam" id="PF00635">
    <property type="entry name" value="Motile_Sperm"/>
    <property type="match status" value="2"/>
</dbReference>
<dbReference type="SUPFAM" id="SSF49354">
    <property type="entry name" value="PapD-like"/>
    <property type="match status" value="2"/>
</dbReference>
<reference evidence="7 8" key="2">
    <citation type="submission" date="2018-11" db="EMBL/GenBank/DDBJ databases">
        <authorList>
            <consortium name="Pathogen Informatics"/>
        </authorList>
    </citation>
    <scope>NUCLEOTIDE SEQUENCE [LARGE SCALE GENOMIC DNA]</scope>
    <source>
        <strain evidence="7 8">NST_G2</strain>
    </source>
</reference>
<dbReference type="PANTHER" id="PTHR10809">
    <property type="entry name" value="VESICLE-ASSOCIATED MEMBRANE PROTEIN-ASSOCIATED PROTEIN"/>
    <property type="match status" value="1"/>
</dbReference>
<sequence>PFNEVRTSTIKLSNPTSDRVTFKVKTTVPKRYCVRPSCGTVEPQDSVSVLVMLQPFDCDSTEKNKHKFMIQSMILDGDSNANLEQLWKDAPAEKIMATRLKCALRLQDELLSIKPAELIFEMDPHETATCMVTAQNTSSKSVCFKVKTNAPKRYIVYPNEGIIQPEETKPIKVSTAPNAEPTGDSRDKLVFMTTIAPDDVRLDQVVRARLSHISLLVANR</sequence>
<dbReference type="WBParaSite" id="SSLN_0000912501-mRNA-1">
    <property type="protein sequence ID" value="SSLN_0000912501-mRNA-1"/>
    <property type="gene ID" value="SSLN_0000912501"/>
</dbReference>
<keyword evidence="4" id="KW-1133">Transmembrane helix</keyword>
<keyword evidence="3" id="KW-0812">Transmembrane</keyword>
<dbReference type="InterPro" id="IPR013783">
    <property type="entry name" value="Ig-like_fold"/>
</dbReference>
<comment type="similarity">
    <text evidence="2">Belongs to the VAMP-associated protein (VAP) (TC 9.B.17) family.</text>
</comment>
<dbReference type="STRING" id="70667.A0A183SX40"/>
<keyword evidence="5" id="KW-0472">Membrane</keyword>
<feature type="domain" description="MSP" evidence="6">
    <location>
        <begin position="1"/>
        <end position="105"/>
    </location>
</feature>
<proteinExistence type="inferred from homology"/>
<evidence type="ECO:0000256" key="3">
    <source>
        <dbReference type="ARBA" id="ARBA00022692"/>
    </source>
</evidence>
<dbReference type="GO" id="GO:0005886">
    <property type="term" value="C:plasma membrane"/>
    <property type="evidence" value="ECO:0007669"/>
    <property type="project" value="TreeGrafter"/>
</dbReference>
<evidence type="ECO:0000256" key="2">
    <source>
        <dbReference type="ARBA" id="ARBA00008932"/>
    </source>
</evidence>
<keyword evidence="8" id="KW-1185">Reference proteome</keyword>
<dbReference type="EMBL" id="UYSU01034851">
    <property type="protein sequence ID" value="VDL95173.1"/>
    <property type="molecule type" value="Genomic_DNA"/>
</dbReference>
<feature type="domain" description="MSP" evidence="6">
    <location>
        <begin position="110"/>
        <end position="220"/>
    </location>
</feature>
<dbReference type="OrthoDB" id="264603at2759"/>
<name>A0A183SX40_SCHSO</name>
<evidence type="ECO:0000256" key="5">
    <source>
        <dbReference type="ARBA" id="ARBA00023136"/>
    </source>
</evidence>
<evidence type="ECO:0000313" key="9">
    <source>
        <dbReference type="WBParaSite" id="SSLN_0000912501-mRNA-1"/>
    </source>
</evidence>
<dbReference type="PROSITE" id="PS50202">
    <property type="entry name" value="MSP"/>
    <property type="match status" value="2"/>
</dbReference>
<protein>
    <submittedName>
        <fullName evidence="9">MSP domain-containing protein</fullName>
    </submittedName>
</protein>
<dbReference type="GO" id="GO:0005789">
    <property type="term" value="C:endoplasmic reticulum membrane"/>
    <property type="evidence" value="ECO:0007669"/>
    <property type="project" value="InterPro"/>
</dbReference>
<organism evidence="9">
    <name type="scientific">Schistocephalus solidus</name>
    <name type="common">Tapeworm</name>
    <dbReference type="NCBI Taxonomy" id="70667"/>
    <lineage>
        <taxon>Eukaryota</taxon>
        <taxon>Metazoa</taxon>
        <taxon>Spiralia</taxon>
        <taxon>Lophotrochozoa</taxon>
        <taxon>Platyhelminthes</taxon>
        <taxon>Cestoda</taxon>
        <taxon>Eucestoda</taxon>
        <taxon>Diphyllobothriidea</taxon>
        <taxon>Diphyllobothriidae</taxon>
        <taxon>Schistocephalus</taxon>
    </lineage>
</organism>
<evidence type="ECO:0000313" key="7">
    <source>
        <dbReference type="EMBL" id="VDL95173.1"/>
    </source>
</evidence>
<gene>
    <name evidence="7" type="ORF">SSLN_LOCUS8788</name>
</gene>
<dbReference type="PANTHER" id="PTHR10809:SF6">
    <property type="entry name" value="AT11025P-RELATED"/>
    <property type="match status" value="1"/>
</dbReference>
<accession>A0A183SX40</accession>
<evidence type="ECO:0000256" key="4">
    <source>
        <dbReference type="ARBA" id="ARBA00022989"/>
    </source>
</evidence>
<evidence type="ECO:0000313" key="8">
    <source>
        <dbReference type="Proteomes" id="UP000275846"/>
    </source>
</evidence>
<dbReference type="AlphaFoldDB" id="A0A183SX40"/>
<evidence type="ECO:0000259" key="6">
    <source>
        <dbReference type="PROSITE" id="PS50202"/>
    </source>
</evidence>
<dbReference type="InterPro" id="IPR008962">
    <property type="entry name" value="PapD-like_sf"/>
</dbReference>
<dbReference type="GO" id="GO:0090158">
    <property type="term" value="P:endoplasmic reticulum membrane organization"/>
    <property type="evidence" value="ECO:0007669"/>
    <property type="project" value="TreeGrafter"/>
</dbReference>
<dbReference type="GO" id="GO:0061817">
    <property type="term" value="P:endoplasmic reticulum-plasma membrane tethering"/>
    <property type="evidence" value="ECO:0007669"/>
    <property type="project" value="TreeGrafter"/>
</dbReference>
<reference evidence="9" key="1">
    <citation type="submission" date="2016-06" db="UniProtKB">
        <authorList>
            <consortium name="WormBaseParasite"/>
        </authorList>
    </citation>
    <scope>IDENTIFICATION</scope>
</reference>
<dbReference type="GO" id="GO:0033149">
    <property type="term" value="F:FFAT motif binding"/>
    <property type="evidence" value="ECO:0007669"/>
    <property type="project" value="TreeGrafter"/>
</dbReference>
<dbReference type="Proteomes" id="UP000275846">
    <property type="component" value="Unassembled WGS sequence"/>
</dbReference>
<dbReference type="Gene3D" id="2.60.40.10">
    <property type="entry name" value="Immunoglobulins"/>
    <property type="match status" value="2"/>
</dbReference>
<dbReference type="InterPro" id="IPR016763">
    <property type="entry name" value="VAP"/>
</dbReference>
<comment type="subcellular location">
    <subcellularLocation>
        <location evidence="1">Membrane</location>
        <topology evidence="1">Single-pass type IV membrane protein</topology>
    </subcellularLocation>
</comment>
<evidence type="ECO:0000256" key="1">
    <source>
        <dbReference type="ARBA" id="ARBA00004211"/>
    </source>
</evidence>
<dbReference type="InterPro" id="IPR000535">
    <property type="entry name" value="MSP_dom"/>
</dbReference>